<dbReference type="PANTHER" id="PTHR10545">
    <property type="entry name" value="DIAMINE N-ACETYLTRANSFERASE"/>
    <property type="match status" value="1"/>
</dbReference>
<feature type="domain" description="N-acetyltransferase" evidence="4">
    <location>
        <begin position="13"/>
        <end position="178"/>
    </location>
</feature>
<evidence type="ECO:0000259" key="4">
    <source>
        <dbReference type="PROSITE" id="PS51186"/>
    </source>
</evidence>
<evidence type="ECO:0000256" key="1">
    <source>
        <dbReference type="ARBA" id="ARBA00008694"/>
    </source>
</evidence>
<organism evidence="5">
    <name type="scientific">freshwater metagenome</name>
    <dbReference type="NCBI Taxonomy" id="449393"/>
    <lineage>
        <taxon>unclassified sequences</taxon>
        <taxon>metagenomes</taxon>
        <taxon>ecological metagenomes</taxon>
    </lineage>
</organism>
<evidence type="ECO:0000313" key="5">
    <source>
        <dbReference type="EMBL" id="CAB4571345.1"/>
    </source>
</evidence>
<dbReference type="EMBL" id="CAEZTU010000006">
    <property type="protein sequence ID" value="CAB4571345.1"/>
    <property type="molecule type" value="Genomic_DNA"/>
</dbReference>
<gene>
    <name evidence="5" type="ORF">UFOPK1740_00260</name>
</gene>
<dbReference type="GO" id="GO:0008080">
    <property type="term" value="F:N-acetyltransferase activity"/>
    <property type="evidence" value="ECO:0007669"/>
    <property type="project" value="TreeGrafter"/>
</dbReference>
<sequence>MLNIDLSSMPKPFEIRPAQLTDCAQILELIKELALYEKEPDAVETTVKDLEEALFVGATSLNNLPACYAVVIDDEENPGKLSGFALYMLHFSTWTGKYGIYLEDLYVRESKRGLGLGKALLEHLAQICVKKGYARFEWWVLDWNKPAWDFYLSEGSIPMTEWTLHRMQGQALKDLGKD</sequence>
<name>A0A6J6E7U1_9ZZZZ</name>
<dbReference type="InterPro" id="IPR051016">
    <property type="entry name" value="Diverse_Substrate_AcTransf"/>
</dbReference>
<dbReference type="FunFam" id="3.40.630.30:FF:000064">
    <property type="entry name" value="GNAT family acetyltransferase"/>
    <property type="match status" value="1"/>
</dbReference>
<keyword evidence="2" id="KW-0808">Transferase</keyword>
<dbReference type="AlphaFoldDB" id="A0A6J6E7U1"/>
<dbReference type="Gene3D" id="3.40.630.30">
    <property type="match status" value="1"/>
</dbReference>
<protein>
    <submittedName>
        <fullName evidence="5">Unannotated protein</fullName>
    </submittedName>
</protein>
<comment type="similarity">
    <text evidence="1">Belongs to the acetyltransferase family.</text>
</comment>
<proteinExistence type="inferred from homology"/>
<dbReference type="PANTHER" id="PTHR10545:SF29">
    <property type="entry name" value="GH14572P-RELATED"/>
    <property type="match status" value="1"/>
</dbReference>
<dbReference type="Pfam" id="PF00583">
    <property type="entry name" value="Acetyltransf_1"/>
    <property type="match status" value="1"/>
</dbReference>
<dbReference type="CDD" id="cd04301">
    <property type="entry name" value="NAT_SF"/>
    <property type="match status" value="1"/>
</dbReference>
<dbReference type="InterPro" id="IPR016181">
    <property type="entry name" value="Acyl_CoA_acyltransferase"/>
</dbReference>
<accession>A0A6J6E7U1</accession>
<evidence type="ECO:0000256" key="2">
    <source>
        <dbReference type="ARBA" id="ARBA00022679"/>
    </source>
</evidence>
<dbReference type="InterPro" id="IPR000182">
    <property type="entry name" value="GNAT_dom"/>
</dbReference>
<evidence type="ECO:0000256" key="3">
    <source>
        <dbReference type="ARBA" id="ARBA00023315"/>
    </source>
</evidence>
<reference evidence="5" key="1">
    <citation type="submission" date="2020-05" db="EMBL/GenBank/DDBJ databases">
        <authorList>
            <person name="Chiriac C."/>
            <person name="Salcher M."/>
            <person name="Ghai R."/>
            <person name="Kavagutti S V."/>
        </authorList>
    </citation>
    <scope>NUCLEOTIDE SEQUENCE</scope>
</reference>
<keyword evidence="3" id="KW-0012">Acyltransferase</keyword>
<dbReference type="SUPFAM" id="SSF55729">
    <property type="entry name" value="Acyl-CoA N-acyltransferases (Nat)"/>
    <property type="match status" value="1"/>
</dbReference>
<dbReference type="PROSITE" id="PS51186">
    <property type="entry name" value="GNAT"/>
    <property type="match status" value="1"/>
</dbReference>